<dbReference type="PROSITE" id="PS51257">
    <property type="entry name" value="PROKAR_LIPOPROTEIN"/>
    <property type="match status" value="1"/>
</dbReference>
<name>A0A1W9ZX86_9MYCO</name>
<dbReference type="InterPro" id="IPR011047">
    <property type="entry name" value="Quinoprotein_ADH-like_sf"/>
</dbReference>
<feature type="transmembrane region" description="Helical" evidence="1">
    <location>
        <begin position="168"/>
        <end position="190"/>
    </location>
</feature>
<evidence type="ECO:0000313" key="3">
    <source>
        <dbReference type="EMBL" id="ORA22344.1"/>
    </source>
</evidence>
<proteinExistence type="predicted"/>
<dbReference type="EMBL" id="MVHF01000069">
    <property type="protein sequence ID" value="ORA22344.1"/>
    <property type="molecule type" value="Genomic_DNA"/>
</dbReference>
<dbReference type="Gene3D" id="2.130.10.10">
    <property type="entry name" value="YVTN repeat-like/Quinoprotein amine dehydrogenase"/>
    <property type="match status" value="1"/>
</dbReference>
<evidence type="ECO:0000256" key="1">
    <source>
        <dbReference type="SAM" id="Phobius"/>
    </source>
</evidence>
<sequence length="587" mass="60986">MARDQATERIRAVLRPAVTVCAGVALGLLACAVALGWWSRLGPQRPLGLDAWFIGGLHRWGADLPSRIPLAVTVITLLLIASMVTVWQRGRDGRDLPGIPIVLVTLAVLAFFAYFSQGIPAFYRTLTQAYPVSPALPAGVAAWLLCLAGAIATLLATTAFARLGRDSVRLVVIGVVIAVIAGAAVTVGALRAGDDDRFVDGATAAATDVPALPSELGTRSFGVTVAGTFDAEAPGALGGKPGHYQIAAAGAGFVVFANRRVTAYGADGTERWHYARTGQSDVAADGMSVFDNGATVVVSLGRALVGLDAVTGARLWTTTDARMLEAVGHAADRDVPYLISRDAVSWTRFDTRTGKPAWTVSDPNPAECVDGEIDADTRSWMVSVTRCASASGVDIRLAAVDPASGVTQWDTVVLHAAPPQDPQARPLDVIAAAANAVGVFLQFAGFGAPAAPSYANVVQKTVTALPERGYPQPSPGPGDDFVVSDRQMTLFGADGTPRCTVNGTVSGLTNRVPGRGAGLSYVVFPHSFVVADRGIQPALRTYDTATCAESGWAVPAAAVEGMIPVPGAVLVLRREGQNLLIDGYRAG</sequence>
<feature type="transmembrane region" description="Helical" evidence="1">
    <location>
        <begin position="12"/>
        <end position="38"/>
    </location>
</feature>
<feature type="domain" description="Pyrrolo-quinoline quinone repeat" evidence="2">
    <location>
        <begin position="258"/>
        <end position="416"/>
    </location>
</feature>
<evidence type="ECO:0000259" key="2">
    <source>
        <dbReference type="Pfam" id="PF13360"/>
    </source>
</evidence>
<dbReference type="SUPFAM" id="SSF50998">
    <property type="entry name" value="Quinoprotein alcohol dehydrogenase-like"/>
    <property type="match status" value="1"/>
</dbReference>
<feature type="transmembrane region" description="Helical" evidence="1">
    <location>
        <begin position="99"/>
        <end position="123"/>
    </location>
</feature>
<dbReference type="Proteomes" id="UP000192448">
    <property type="component" value="Unassembled WGS sequence"/>
</dbReference>
<keyword evidence="1" id="KW-1133">Transmembrane helix</keyword>
<dbReference type="OrthoDB" id="4641436at2"/>
<gene>
    <name evidence="3" type="ORF">BST13_36400</name>
</gene>
<dbReference type="InterPro" id="IPR002372">
    <property type="entry name" value="PQQ_rpt_dom"/>
</dbReference>
<comment type="caution">
    <text evidence="3">The sequence shown here is derived from an EMBL/GenBank/DDBJ whole genome shotgun (WGS) entry which is preliminary data.</text>
</comment>
<feature type="transmembrane region" description="Helical" evidence="1">
    <location>
        <begin position="135"/>
        <end position="156"/>
    </location>
</feature>
<evidence type="ECO:0000313" key="4">
    <source>
        <dbReference type="Proteomes" id="UP000192448"/>
    </source>
</evidence>
<dbReference type="RefSeq" id="WP_083170853.1">
    <property type="nucleotide sequence ID" value="NZ_MVHF01000069.1"/>
</dbReference>
<reference evidence="3 4" key="1">
    <citation type="submission" date="2017-02" db="EMBL/GenBank/DDBJ databases">
        <title>The new phylogeny of genus Mycobacterium.</title>
        <authorList>
            <person name="Tortoli E."/>
            <person name="Trovato A."/>
            <person name="Cirillo D.M."/>
        </authorList>
    </citation>
    <scope>NUCLEOTIDE SEQUENCE [LARGE SCALE GENOMIC DNA]</scope>
    <source>
        <strain evidence="3 4">RW6</strain>
    </source>
</reference>
<keyword evidence="1" id="KW-0812">Transmembrane</keyword>
<dbReference type="Pfam" id="PF13360">
    <property type="entry name" value="PQQ_2"/>
    <property type="match status" value="1"/>
</dbReference>
<dbReference type="AlphaFoldDB" id="A0A1W9ZX86"/>
<accession>A0A1W9ZX86</accession>
<dbReference type="InterPro" id="IPR015943">
    <property type="entry name" value="WD40/YVTN_repeat-like_dom_sf"/>
</dbReference>
<keyword evidence="4" id="KW-1185">Reference proteome</keyword>
<organism evidence="3 4">
    <name type="scientific">Mycobacterium aquaticum</name>
    <dbReference type="NCBI Taxonomy" id="1927124"/>
    <lineage>
        <taxon>Bacteria</taxon>
        <taxon>Bacillati</taxon>
        <taxon>Actinomycetota</taxon>
        <taxon>Actinomycetes</taxon>
        <taxon>Mycobacteriales</taxon>
        <taxon>Mycobacteriaceae</taxon>
        <taxon>Mycobacterium</taxon>
    </lineage>
</organism>
<dbReference type="STRING" id="1927124.BST13_36400"/>
<feature type="transmembrane region" description="Helical" evidence="1">
    <location>
        <begin position="68"/>
        <end position="87"/>
    </location>
</feature>
<keyword evidence="1" id="KW-0472">Membrane</keyword>
<protein>
    <recommendedName>
        <fullName evidence="2">Pyrrolo-quinoline quinone repeat domain-containing protein</fullName>
    </recommendedName>
</protein>